<keyword evidence="1" id="KW-0732">Signal</keyword>
<accession>A0AAV2WSA3</accession>
<evidence type="ECO:0008006" key="4">
    <source>
        <dbReference type="Google" id="ProtNLM"/>
    </source>
</evidence>
<proteinExistence type="predicted"/>
<evidence type="ECO:0000313" key="2">
    <source>
        <dbReference type="EMBL" id="CDQ46932.1"/>
    </source>
</evidence>
<dbReference type="AlphaFoldDB" id="A0AAV2WSA3"/>
<dbReference type="Proteomes" id="UP000028864">
    <property type="component" value="Unassembled WGS sequence"/>
</dbReference>
<evidence type="ECO:0000313" key="3">
    <source>
        <dbReference type="Proteomes" id="UP000028864"/>
    </source>
</evidence>
<sequence length="145" mass="14802">MSAVSRKVSMGLAAGALAAAATLTPVTVAHAAPSNPVVGSVVGAAQCDPSLDPSCVPAQAALPTPEQAIRGIFQNNLWWFGTANPTPPPSSPVFTFEPLSLVPGFAKPLYGWFTQNLNLEACVFGASLRVGPYGTTTFSVGRGCA</sequence>
<gene>
    <name evidence="2" type="ORF">BN1047_04846</name>
</gene>
<reference evidence="2" key="2">
    <citation type="submission" date="2015-09" db="EMBL/GenBank/DDBJ databases">
        <title>Draft genome sequence of Mycobacterium neoaurum DSM 44074.</title>
        <authorList>
            <person name="Croce O."/>
            <person name="Robert C."/>
            <person name="Raoult D."/>
            <person name="Drancourt M."/>
        </authorList>
    </citation>
    <scope>NUCLEOTIDE SEQUENCE</scope>
    <source>
        <strain evidence="2">DSM 44074</strain>
    </source>
</reference>
<protein>
    <recommendedName>
        <fullName evidence="4">Secreted protein</fullName>
    </recommendedName>
</protein>
<dbReference type="EMBL" id="LK021342">
    <property type="protein sequence ID" value="CDQ46932.1"/>
    <property type="molecule type" value="Genomic_DNA"/>
</dbReference>
<feature type="chain" id="PRO_5043943282" description="Secreted protein" evidence="1">
    <location>
        <begin position="32"/>
        <end position="145"/>
    </location>
</feature>
<dbReference type="RefSeq" id="WP_138158165.1">
    <property type="nucleotide sequence ID" value="NZ_LK021342.1"/>
</dbReference>
<evidence type="ECO:0000256" key="1">
    <source>
        <dbReference type="SAM" id="SignalP"/>
    </source>
</evidence>
<name>A0AAV2WSA3_MYCNE</name>
<reference evidence="2" key="1">
    <citation type="submission" date="2014-05" db="EMBL/GenBank/DDBJ databases">
        <authorList>
            <person name="Urmite Genomes"/>
        </authorList>
    </citation>
    <scope>NUCLEOTIDE SEQUENCE</scope>
    <source>
        <strain evidence="2">DSM 44074</strain>
    </source>
</reference>
<feature type="signal peptide" evidence="1">
    <location>
        <begin position="1"/>
        <end position="31"/>
    </location>
</feature>
<organism evidence="2 3">
    <name type="scientific">Mycolicibacterium neoaurum</name>
    <name type="common">Mycobacterium neoaurum</name>
    <dbReference type="NCBI Taxonomy" id="1795"/>
    <lineage>
        <taxon>Bacteria</taxon>
        <taxon>Bacillati</taxon>
        <taxon>Actinomycetota</taxon>
        <taxon>Actinomycetes</taxon>
        <taxon>Mycobacteriales</taxon>
        <taxon>Mycobacteriaceae</taxon>
        <taxon>Mycolicibacterium</taxon>
    </lineage>
</organism>